<protein>
    <submittedName>
        <fullName evidence="3">Rifin PIR protein, putative</fullName>
    </submittedName>
</protein>
<evidence type="ECO:0000256" key="1">
    <source>
        <dbReference type="SAM" id="Phobius"/>
    </source>
</evidence>
<dbReference type="Proteomes" id="UP000240500">
    <property type="component" value="Unassembled WGS sequence"/>
</dbReference>
<dbReference type="NCBIfam" id="TIGR01477">
    <property type="entry name" value="RIFIN"/>
    <property type="match status" value="1"/>
</dbReference>
<dbReference type="VEuPathDB" id="PlasmoDB:PRG01_0040100"/>
<sequence length="375" mass="42202">MKVHYINILLFALPLNILEHNERNHKSTTLHTPKIPTTRLLCECDLYMTNYDNDLEMKKVMENFNKQTQQRFEEYDERIQSKRKHCKDKCDKEIQKIILKDKLEKQMEQELTTLETKINIHDIPTCVCEKSLADKTEKFCLNCGVNIGGGVTLSSGVLGGIGAVALSPWQTKAMAAATAAAEKAGALSGKAVRIPEGIKAVFLGIKSNFPIEKLGFGSFKSLINERTYTNVEFISDTINTQYRWYCRALDNVHDDYVYTFFQKLGHAPGNVLGSSSGEVSIPDAIKAKVTEVLAEATKVAETEAARVAAAKKGVVLETSKKAIGATSYNWYTTISYSITAILIIVLIMVIIYLILRYRRKKKMKKKLQYIKLLEE</sequence>
<reference evidence="3 4" key="1">
    <citation type="submission" date="2016-09" db="EMBL/GenBank/DDBJ databases">
        <authorList>
            <consortium name="Pathogen Informatics"/>
        </authorList>
    </citation>
    <scope>NUCLEOTIDE SEQUENCE [LARGE SCALE GENOMIC DNA]</scope>
</reference>
<proteinExistence type="predicted"/>
<organism evidence="3 4">
    <name type="scientific">Plasmodium reichenowi</name>
    <dbReference type="NCBI Taxonomy" id="5854"/>
    <lineage>
        <taxon>Eukaryota</taxon>
        <taxon>Sar</taxon>
        <taxon>Alveolata</taxon>
        <taxon>Apicomplexa</taxon>
        <taxon>Aconoidasida</taxon>
        <taxon>Haemosporida</taxon>
        <taxon>Plasmodiidae</taxon>
        <taxon>Plasmodium</taxon>
        <taxon>Plasmodium (Laverania)</taxon>
    </lineage>
</organism>
<evidence type="ECO:0000313" key="3">
    <source>
        <dbReference type="EMBL" id="SOV84191.1"/>
    </source>
</evidence>
<keyword evidence="1" id="KW-0472">Membrane</keyword>
<accession>A0A2P9DT64</accession>
<keyword evidence="1" id="KW-1133">Transmembrane helix</keyword>
<dbReference type="EMBL" id="OFAE01000030">
    <property type="protein sequence ID" value="SOV84191.1"/>
    <property type="molecule type" value="Genomic_DNA"/>
</dbReference>
<dbReference type="VEuPathDB" id="PlasmoDB:PRCDC_0041600"/>
<name>A0A2P9DT64_PLARE</name>
<gene>
    <name evidence="2" type="ORF">PRG01_0028400</name>
    <name evidence="3" type="ORF">PRG01_0040100</name>
</gene>
<dbReference type="Pfam" id="PF02009">
    <property type="entry name" value="RIFIN"/>
    <property type="match status" value="1"/>
</dbReference>
<evidence type="ECO:0000313" key="4">
    <source>
        <dbReference type="Proteomes" id="UP000240500"/>
    </source>
</evidence>
<dbReference type="VEuPathDB" id="PlasmoDB:PRG01_0028400"/>
<keyword evidence="1" id="KW-0812">Transmembrane</keyword>
<dbReference type="OrthoDB" id="379020at2759"/>
<feature type="transmembrane region" description="Helical" evidence="1">
    <location>
        <begin position="334"/>
        <end position="355"/>
    </location>
</feature>
<dbReference type="AlphaFoldDB" id="A0A2P9DT64"/>
<evidence type="ECO:0000313" key="2">
    <source>
        <dbReference type="EMBL" id="SOV84074.1"/>
    </source>
</evidence>
<dbReference type="InterPro" id="IPR006373">
    <property type="entry name" value="VSA_Rifin"/>
</dbReference>
<dbReference type="EMBL" id="OFAE01000015">
    <property type="protein sequence ID" value="SOV84074.1"/>
    <property type="molecule type" value="Genomic_DNA"/>
</dbReference>